<dbReference type="GO" id="GO:0016787">
    <property type="term" value="F:hydrolase activity"/>
    <property type="evidence" value="ECO:0007669"/>
    <property type="project" value="InterPro"/>
</dbReference>
<evidence type="ECO:0000313" key="2">
    <source>
        <dbReference type="EMBL" id="SFM84891.1"/>
    </source>
</evidence>
<evidence type="ECO:0000313" key="3">
    <source>
        <dbReference type="Proteomes" id="UP000199048"/>
    </source>
</evidence>
<gene>
    <name evidence="2" type="ORF">SAMN05192568_106416</name>
</gene>
<proteinExistence type="predicted"/>
<dbReference type="STRING" id="582667.SAMN05192568_106416"/>
<dbReference type="RefSeq" id="WP_092046653.1">
    <property type="nucleotide sequence ID" value="NZ_FOTK01000064.1"/>
</dbReference>
<feature type="domain" description="Calcineurin-like phosphoesterase" evidence="1">
    <location>
        <begin position="1"/>
        <end position="106"/>
    </location>
</feature>
<dbReference type="Pfam" id="PF00149">
    <property type="entry name" value="Metallophos"/>
    <property type="match status" value="1"/>
</dbReference>
<evidence type="ECO:0000259" key="1">
    <source>
        <dbReference type="Pfam" id="PF00149"/>
    </source>
</evidence>
<dbReference type="SUPFAM" id="SSF56300">
    <property type="entry name" value="Metallo-dependent phosphatases"/>
    <property type="match status" value="1"/>
</dbReference>
<dbReference type="EMBL" id="FOTK01000064">
    <property type="protein sequence ID" value="SFM84891.1"/>
    <property type="molecule type" value="Genomic_DNA"/>
</dbReference>
<organism evidence="2 3">
    <name type="scientific">Methylobacterium pseudosasicola</name>
    <dbReference type="NCBI Taxonomy" id="582667"/>
    <lineage>
        <taxon>Bacteria</taxon>
        <taxon>Pseudomonadati</taxon>
        <taxon>Pseudomonadota</taxon>
        <taxon>Alphaproteobacteria</taxon>
        <taxon>Hyphomicrobiales</taxon>
        <taxon>Methylobacteriaceae</taxon>
        <taxon>Methylobacterium</taxon>
    </lineage>
</organism>
<keyword evidence="3" id="KW-1185">Reference proteome</keyword>
<reference evidence="3" key="1">
    <citation type="submission" date="2016-10" db="EMBL/GenBank/DDBJ databases">
        <authorList>
            <person name="Varghese N."/>
            <person name="Submissions S."/>
        </authorList>
    </citation>
    <scope>NUCLEOTIDE SEQUENCE [LARGE SCALE GENOMIC DNA]</scope>
    <source>
        <strain evidence="3">BL36</strain>
    </source>
</reference>
<name>A0A1I4U7T2_9HYPH</name>
<dbReference type="Gene3D" id="3.60.21.10">
    <property type="match status" value="1"/>
</dbReference>
<dbReference type="InterPro" id="IPR029052">
    <property type="entry name" value="Metallo-depent_PP-like"/>
</dbReference>
<dbReference type="OrthoDB" id="5380073at2"/>
<dbReference type="AlphaFoldDB" id="A0A1I4U7T2"/>
<accession>A0A1I4U7T2</accession>
<dbReference type="Proteomes" id="UP000199048">
    <property type="component" value="Unassembled WGS sequence"/>
</dbReference>
<protein>
    <submittedName>
        <fullName evidence="2">Calcineurin-like phosphoesterase superfamily protein</fullName>
    </submittedName>
</protein>
<dbReference type="InterPro" id="IPR004843">
    <property type="entry name" value="Calcineurin-like_PHP"/>
</dbReference>
<sequence length="192" mass="21524">MTTFFTADSHVGHASMMSLRMSRPRPFRSVEEMDEHIVAAWNNRVRRDDTVWHLGDFAYGCGRAHARAIFDRLNGRKILIRGNHDQRSEDLPWAEPVRDVARITVQDRGMPAPVDLWLSHYCHATWPDAFRGRIHLFGHSHGAIPATARSCDVGVDVWQFRPVTIPEIQELLADVAAREAGPVAAAALAEAA</sequence>